<comment type="caution">
    <text evidence="2">The sequence shown here is derived from an EMBL/GenBank/DDBJ whole genome shotgun (WGS) entry which is preliminary data.</text>
</comment>
<keyword evidence="3" id="KW-1185">Reference proteome</keyword>
<reference evidence="2 3" key="1">
    <citation type="submission" date="2018-10" db="EMBL/GenBank/DDBJ databases">
        <title>Sequencing the genomes of 1000 actinobacteria strains.</title>
        <authorList>
            <person name="Klenk H.-P."/>
        </authorList>
    </citation>
    <scope>NUCLEOTIDE SEQUENCE [LARGE SCALE GENOMIC DNA]</scope>
    <source>
        <strain evidence="2 3">DSM 45175</strain>
    </source>
</reference>
<feature type="domain" description="VOC" evidence="1">
    <location>
        <begin position="6"/>
        <end position="130"/>
    </location>
</feature>
<protein>
    <submittedName>
        <fullName evidence="2">Catechol-2,3-dioxygenase</fullName>
    </submittedName>
</protein>
<evidence type="ECO:0000313" key="2">
    <source>
        <dbReference type="EMBL" id="RKR85974.1"/>
    </source>
</evidence>
<dbReference type="InterPro" id="IPR037523">
    <property type="entry name" value="VOC_core"/>
</dbReference>
<dbReference type="InterPro" id="IPR041581">
    <property type="entry name" value="Glyoxalase_6"/>
</dbReference>
<evidence type="ECO:0000259" key="1">
    <source>
        <dbReference type="PROSITE" id="PS51819"/>
    </source>
</evidence>
<proteinExistence type="predicted"/>
<dbReference type="GO" id="GO:0051213">
    <property type="term" value="F:dioxygenase activity"/>
    <property type="evidence" value="ECO:0007669"/>
    <property type="project" value="UniProtKB-KW"/>
</dbReference>
<feature type="domain" description="VOC" evidence="1">
    <location>
        <begin position="126"/>
        <end position="237"/>
    </location>
</feature>
<organism evidence="2 3">
    <name type="scientific">Micromonospora pisi</name>
    <dbReference type="NCBI Taxonomy" id="589240"/>
    <lineage>
        <taxon>Bacteria</taxon>
        <taxon>Bacillati</taxon>
        <taxon>Actinomycetota</taxon>
        <taxon>Actinomycetes</taxon>
        <taxon>Micromonosporales</taxon>
        <taxon>Micromonosporaceae</taxon>
        <taxon>Micromonospora</taxon>
    </lineage>
</organism>
<name>A0A495JC51_9ACTN</name>
<dbReference type="PANTHER" id="PTHR35908:SF1">
    <property type="entry name" value="CONSERVED PROTEIN"/>
    <property type="match status" value="1"/>
</dbReference>
<dbReference type="AlphaFoldDB" id="A0A495JC51"/>
<dbReference type="SUPFAM" id="SSF54593">
    <property type="entry name" value="Glyoxalase/Bleomycin resistance protein/Dihydroxybiphenyl dioxygenase"/>
    <property type="match status" value="2"/>
</dbReference>
<dbReference type="Proteomes" id="UP000277671">
    <property type="component" value="Unassembled WGS sequence"/>
</dbReference>
<dbReference type="RefSeq" id="WP_342775796.1">
    <property type="nucleotide sequence ID" value="NZ_RBKT01000001.1"/>
</dbReference>
<evidence type="ECO:0000313" key="3">
    <source>
        <dbReference type="Proteomes" id="UP000277671"/>
    </source>
</evidence>
<sequence>MTVTGRLELVALDAPDVAKLASFYAALTGWEVVRKEVDWITIRTGDGQEVAFQHAPDHLAPRWPGQDLPQQFHLDLLVDGHEAAAERAIGLGATRLAAGPSWITLADPAGHPFDLCHRDGVGPEMGLYAVTIDAPDAPALARFYADLLGMEVTYDGPEGALIAGDGRSVMFQPVADYTAPRWPDPAYPQQAHLDITVDDLDAGEARARELGASRHDGGGERFRVFADPAGHPFCLTI</sequence>
<dbReference type="EMBL" id="RBKT01000001">
    <property type="protein sequence ID" value="RKR85974.1"/>
    <property type="molecule type" value="Genomic_DNA"/>
</dbReference>
<keyword evidence="2" id="KW-0560">Oxidoreductase</keyword>
<dbReference type="Pfam" id="PF18029">
    <property type="entry name" value="Glyoxalase_6"/>
    <property type="match status" value="2"/>
</dbReference>
<gene>
    <name evidence="2" type="ORF">BDK92_0192</name>
</gene>
<dbReference type="PANTHER" id="PTHR35908">
    <property type="entry name" value="HYPOTHETICAL FUSION PROTEIN"/>
    <property type="match status" value="1"/>
</dbReference>
<dbReference type="InterPro" id="IPR029068">
    <property type="entry name" value="Glyas_Bleomycin-R_OHBP_Dase"/>
</dbReference>
<dbReference type="CDD" id="cd06587">
    <property type="entry name" value="VOC"/>
    <property type="match status" value="2"/>
</dbReference>
<dbReference type="PROSITE" id="PS51819">
    <property type="entry name" value="VOC"/>
    <property type="match status" value="2"/>
</dbReference>
<accession>A0A495JC51</accession>
<keyword evidence="2" id="KW-0223">Dioxygenase</keyword>
<dbReference type="Gene3D" id="3.10.180.10">
    <property type="entry name" value="2,3-Dihydroxybiphenyl 1,2-Dioxygenase, domain 1"/>
    <property type="match status" value="2"/>
</dbReference>